<dbReference type="OMA" id="FIIKVES"/>
<dbReference type="Proteomes" id="UP000238479">
    <property type="component" value="Chromosome 5"/>
</dbReference>
<dbReference type="Gene3D" id="1.10.510.10">
    <property type="entry name" value="Transferase(Phosphotransferase) domain 1"/>
    <property type="match status" value="1"/>
</dbReference>
<dbReference type="PANTHER" id="PTHR48005">
    <property type="entry name" value="LEUCINE RICH REPEAT KINASE 2"/>
    <property type="match status" value="1"/>
</dbReference>
<organism evidence="10 11">
    <name type="scientific">Rosa chinensis</name>
    <name type="common">China rose</name>
    <dbReference type="NCBI Taxonomy" id="74649"/>
    <lineage>
        <taxon>Eukaryota</taxon>
        <taxon>Viridiplantae</taxon>
        <taxon>Streptophyta</taxon>
        <taxon>Embryophyta</taxon>
        <taxon>Tracheophyta</taxon>
        <taxon>Spermatophyta</taxon>
        <taxon>Magnoliopsida</taxon>
        <taxon>eudicotyledons</taxon>
        <taxon>Gunneridae</taxon>
        <taxon>Pentapetalae</taxon>
        <taxon>rosids</taxon>
        <taxon>fabids</taxon>
        <taxon>Rosales</taxon>
        <taxon>Rosaceae</taxon>
        <taxon>Rosoideae</taxon>
        <taxon>Rosoideae incertae sedis</taxon>
        <taxon>Rosa</taxon>
    </lineage>
</organism>
<dbReference type="InterPro" id="IPR011009">
    <property type="entry name" value="Kinase-like_dom_sf"/>
</dbReference>
<evidence type="ECO:0000313" key="11">
    <source>
        <dbReference type="Proteomes" id="UP000238479"/>
    </source>
</evidence>
<dbReference type="InterPro" id="IPR051420">
    <property type="entry name" value="Ser_Thr_Kinases_DiverseReg"/>
</dbReference>
<keyword evidence="4" id="KW-0547">Nucleotide-binding</keyword>
<name>A0A2P6QKA4_ROSCH</name>
<proteinExistence type="predicted"/>
<sequence length="119" mass="12723">MCLAELAYTIKVTEKCDVYSFGVLALEVIMGKQLGEVISSFSSSSANGGKLLKDVLDQCLPAPTPHVQDELVTIARLAIACKHPHPQSRPTMHKVSQVLSSYPASSSGQPEITLAQIIS</sequence>
<keyword evidence="6" id="KW-0067">ATP-binding</keyword>
<dbReference type="EMBL" id="PDCK01000043">
    <property type="protein sequence ID" value="PRQ34605.1"/>
    <property type="molecule type" value="Genomic_DNA"/>
</dbReference>
<dbReference type="Pfam" id="PF07714">
    <property type="entry name" value="PK_Tyr_Ser-Thr"/>
    <property type="match status" value="1"/>
</dbReference>
<evidence type="ECO:0000313" key="10">
    <source>
        <dbReference type="EMBL" id="PRQ34605.1"/>
    </source>
</evidence>
<dbReference type="GO" id="GO:0004674">
    <property type="term" value="F:protein serine/threonine kinase activity"/>
    <property type="evidence" value="ECO:0007669"/>
    <property type="project" value="UniProtKB-KW"/>
</dbReference>
<comment type="caution">
    <text evidence="10">The sequence shown here is derived from an EMBL/GenBank/DDBJ whole genome shotgun (WGS) entry which is preliminary data.</text>
</comment>
<protein>
    <recommendedName>
        <fullName evidence="1">non-specific serine/threonine protein kinase</fullName>
        <ecNumber evidence="1">2.7.11.1</ecNumber>
    </recommendedName>
</protein>
<keyword evidence="3 10" id="KW-0808">Transferase</keyword>
<keyword evidence="5" id="KW-0418">Kinase</keyword>
<gene>
    <name evidence="10" type="ORF">RchiOBHm_Chr5g0070881</name>
</gene>
<dbReference type="Gramene" id="PRQ34605">
    <property type="protein sequence ID" value="PRQ34605"/>
    <property type="gene ID" value="RchiOBHm_Chr5g0070881"/>
</dbReference>
<dbReference type="PANTHER" id="PTHR48005:SF70">
    <property type="entry name" value="MDIS1-INTERACTING RECEPTOR LIKE KINASE 2-LIKE"/>
    <property type="match status" value="1"/>
</dbReference>
<dbReference type="STRING" id="74649.A0A2P6QKA4"/>
<comment type="catalytic activity">
    <reaction evidence="8">
        <text>L-seryl-[protein] + ATP = O-phospho-L-seryl-[protein] + ADP + H(+)</text>
        <dbReference type="Rhea" id="RHEA:17989"/>
        <dbReference type="Rhea" id="RHEA-COMP:9863"/>
        <dbReference type="Rhea" id="RHEA-COMP:11604"/>
        <dbReference type="ChEBI" id="CHEBI:15378"/>
        <dbReference type="ChEBI" id="CHEBI:29999"/>
        <dbReference type="ChEBI" id="CHEBI:30616"/>
        <dbReference type="ChEBI" id="CHEBI:83421"/>
        <dbReference type="ChEBI" id="CHEBI:456216"/>
        <dbReference type="EC" id="2.7.11.1"/>
    </reaction>
</comment>
<evidence type="ECO:0000256" key="1">
    <source>
        <dbReference type="ARBA" id="ARBA00012513"/>
    </source>
</evidence>
<evidence type="ECO:0000256" key="6">
    <source>
        <dbReference type="ARBA" id="ARBA00022840"/>
    </source>
</evidence>
<keyword evidence="2" id="KW-0723">Serine/threonine-protein kinase</keyword>
<reference evidence="10 11" key="1">
    <citation type="journal article" date="2018" name="Nat. Genet.">
        <title>The Rosa genome provides new insights in the design of modern roses.</title>
        <authorList>
            <person name="Bendahmane M."/>
        </authorList>
    </citation>
    <scope>NUCLEOTIDE SEQUENCE [LARGE SCALE GENOMIC DNA]</scope>
    <source>
        <strain evidence="11">cv. Old Blush</strain>
    </source>
</reference>
<evidence type="ECO:0000256" key="5">
    <source>
        <dbReference type="ARBA" id="ARBA00022777"/>
    </source>
</evidence>
<evidence type="ECO:0000256" key="2">
    <source>
        <dbReference type="ARBA" id="ARBA00022527"/>
    </source>
</evidence>
<feature type="domain" description="Serine-threonine/tyrosine-protein kinase catalytic" evidence="9">
    <location>
        <begin position="5"/>
        <end position="98"/>
    </location>
</feature>
<dbReference type="InterPro" id="IPR001245">
    <property type="entry name" value="Ser-Thr/Tyr_kinase_cat_dom"/>
</dbReference>
<accession>A0A2P6QKA4</accession>
<comment type="catalytic activity">
    <reaction evidence="7">
        <text>L-threonyl-[protein] + ATP = O-phospho-L-threonyl-[protein] + ADP + H(+)</text>
        <dbReference type="Rhea" id="RHEA:46608"/>
        <dbReference type="Rhea" id="RHEA-COMP:11060"/>
        <dbReference type="Rhea" id="RHEA-COMP:11605"/>
        <dbReference type="ChEBI" id="CHEBI:15378"/>
        <dbReference type="ChEBI" id="CHEBI:30013"/>
        <dbReference type="ChEBI" id="CHEBI:30616"/>
        <dbReference type="ChEBI" id="CHEBI:61977"/>
        <dbReference type="ChEBI" id="CHEBI:456216"/>
        <dbReference type="EC" id="2.7.11.1"/>
    </reaction>
</comment>
<dbReference type="EC" id="2.7.11.1" evidence="1"/>
<evidence type="ECO:0000256" key="3">
    <source>
        <dbReference type="ARBA" id="ARBA00022679"/>
    </source>
</evidence>
<evidence type="ECO:0000256" key="4">
    <source>
        <dbReference type="ARBA" id="ARBA00022741"/>
    </source>
</evidence>
<dbReference type="AlphaFoldDB" id="A0A2P6QKA4"/>
<dbReference type="GO" id="GO:0005524">
    <property type="term" value="F:ATP binding"/>
    <property type="evidence" value="ECO:0007669"/>
    <property type="project" value="UniProtKB-KW"/>
</dbReference>
<dbReference type="SUPFAM" id="SSF56112">
    <property type="entry name" value="Protein kinase-like (PK-like)"/>
    <property type="match status" value="1"/>
</dbReference>
<evidence type="ECO:0000259" key="9">
    <source>
        <dbReference type="Pfam" id="PF07714"/>
    </source>
</evidence>
<keyword evidence="11" id="KW-1185">Reference proteome</keyword>
<evidence type="ECO:0000256" key="7">
    <source>
        <dbReference type="ARBA" id="ARBA00047899"/>
    </source>
</evidence>
<evidence type="ECO:0000256" key="8">
    <source>
        <dbReference type="ARBA" id="ARBA00048679"/>
    </source>
</evidence>